<dbReference type="Pfam" id="PF06200">
    <property type="entry name" value="tify"/>
    <property type="match status" value="1"/>
</dbReference>
<proteinExistence type="inferred from homology"/>
<protein>
    <recommendedName>
        <fullName evidence="3">Tify domain-containing protein</fullName>
    </recommendedName>
</protein>
<dbReference type="SMART" id="SM00979">
    <property type="entry name" value="TIFY"/>
    <property type="match status" value="1"/>
</dbReference>
<name>A0A9D4ZKF3_ADICA</name>
<reference evidence="4" key="1">
    <citation type="submission" date="2021-01" db="EMBL/GenBank/DDBJ databases">
        <title>Adiantum capillus-veneris genome.</title>
        <authorList>
            <person name="Fang Y."/>
            <person name="Liao Q."/>
        </authorList>
    </citation>
    <scope>NUCLEOTIDE SEQUENCE</scope>
    <source>
        <strain evidence="4">H3</strain>
        <tissue evidence="4">Leaf</tissue>
    </source>
</reference>
<dbReference type="GO" id="GO:0005634">
    <property type="term" value="C:nucleus"/>
    <property type="evidence" value="ECO:0007669"/>
    <property type="project" value="TreeGrafter"/>
</dbReference>
<dbReference type="InterPro" id="IPR010399">
    <property type="entry name" value="Tify_dom"/>
</dbReference>
<keyword evidence="5" id="KW-1185">Reference proteome</keyword>
<evidence type="ECO:0000256" key="1">
    <source>
        <dbReference type="ARBA" id="ARBA00008614"/>
    </source>
</evidence>
<evidence type="ECO:0000313" key="4">
    <source>
        <dbReference type="EMBL" id="KAI5076120.1"/>
    </source>
</evidence>
<dbReference type="InterPro" id="IPR040390">
    <property type="entry name" value="TIFY/JAZ"/>
</dbReference>
<evidence type="ECO:0000259" key="3">
    <source>
        <dbReference type="PROSITE" id="PS51320"/>
    </source>
</evidence>
<dbReference type="EMBL" id="JABFUD020000008">
    <property type="protein sequence ID" value="KAI5076120.1"/>
    <property type="molecule type" value="Genomic_DNA"/>
</dbReference>
<accession>A0A9D4ZKF3</accession>
<sequence>MSHSFRLYLDAHVYHPLSCVQVQLILTYRPDETVNDSSHSDGAATWGGEPVNYAEFKLLDASPKLFKRDEGQEVQRQADRVSVKSTSTKQLSWPQGMSGSALIPGFYKPESIIQQEKGRDSTGSGELPPQMGVDAQVSSPPLKVSRFERLDDKRSGRVEAGRDFNMQQRPQMSSILPSLQSSIVAKPDLQVAASSRRDNSGHFTLNNYAFGPGQMGLRDLQSAKVALSNVRENSGNVAMQPGRPPADEGSRTGFKGSSVGILLNINGPSANLVPGATHNTTSLGKSWSQSAGSESMYAASQQTTISTSRQLTIFYGGQAHVFDDVPSDKADAIVTLAGSSGRSWSTMYTPSPRSEDGVPGYKSKLAQSAADGERSTVINGKSSTLQNSDARSSEHEVLRNPVLRSPRKNSSNGSLPRDFMPAYFQGPGTLVGYKVKNLCAFA</sequence>
<dbReference type="GO" id="GO:0031347">
    <property type="term" value="P:regulation of defense response"/>
    <property type="evidence" value="ECO:0007669"/>
    <property type="project" value="TreeGrafter"/>
</dbReference>
<dbReference type="Proteomes" id="UP000886520">
    <property type="component" value="Chromosome 8"/>
</dbReference>
<feature type="region of interest" description="Disordered" evidence="2">
    <location>
        <begin position="379"/>
        <end position="419"/>
    </location>
</feature>
<dbReference type="GO" id="GO:2000022">
    <property type="term" value="P:regulation of jasmonic acid mediated signaling pathway"/>
    <property type="evidence" value="ECO:0007669"/>
    <property type="project" value="TreeGrafter"/>
</dbReference>
<dbReference type="PANTHER" id="PTHR33077:SF8">
    <property type="entry name" value="PROTEIN TIFY 8"/>
    <property type="match status" value="1"/>
</dbReference>
<dbReference type="PANTHER" id="PTHR33077">
    <property type="entry name" value="PROTEIN TIFY 4A-RELATED-RELATED"/>
    <property type="match status" value="1"/>
</dbReference>
<dbReference type="GO" id="GO:0009611">
    <property type="term" value="P:response to wounding"/>
    <property type="evidence" value="ECO:0007669"/>
    <property type="project" value="TreeGrafter"/>
</dbReference>
<evidence type="ECO:0000256" key="2">
    <source>
        <dbReference type="SAM" id="MobiDB-lite"/>
    </source>
</evidence>
<organism evidence="4 5">
    <name type="scientific">Adiantum capillus-veneris</name>
    <name type="common">Maidenhair fern</name>
    <dbReference type="NCBI Taxonomy" id="13818"/>
    <lineage>
        <taxon>Eukaryota</taxon>
        <taxon>Viridiplantae</taxon>
        <taxon>Streptophyta</taxon>
        <taxon>Embryophyta</taxon>
        <taxon>Tracheophyta</taxon>
        <taxon>Polypodiopsida</taxon>
        <taxon>Polypodiidae</taxon>
        <taxon>Polypodiales</taxon>
        <taxon>Pteridineae</taxon>
        <taxon>Pteridaceae</taxon>
        <taxon>Vittarioideae</taxon>
        <taxon>Adiantum</taxon>
    </lineage>
</organism>
<comment type="caution">
    <text evidence="4">The sequence shown here is derived from an EMBL/GenBank/DDBJ whole genome shotgun (WGS) entry which is preliminary data.</text>
</comment>
<feature type="domain" description="Tify" evidence="3">
    <location>
        <begin position="304"/>
        <end position="339"/>
    </location>
</feature>
<evidence type="ECO:0000313" key="5">
    <source>
        <dbReference type="Proteomes" id="UP000886520"/>
    </source>
</evidence>
<feature type="compositionally biased region" description="Polar residues" evidence="2">
    <location>
        <begin position="379"/>
        <end position="390"/>
    </location>
</feature>
<gene>
    <name evidence="4" type="ORF">GOP47_0008185</name>
</gene>
<dbReference type="PROSITE" id="PS51320">
    <property type="entry name" value="TIFY"/>
    <property type="match status" value="1"/>
</dbReference>
<feature type="region of interest" description="Disordered" evidence="2">
    <location>
        <begin position="115"/>
        <end position="137"/>
    </location>
</feature>
<dbReference type="AlphaFoldDB" id="A0A9D4ZKF3"/>
<comment type="similarity">
    <text evidence="1">Belongs to the TIFY/JAZ family.</text>
</comment>
<dbReference type="OrthoDB" id="1908882at2759"/>